<dbReference type="Proteomes" id="UP000436006">
    <property type="component" value="Unassembled WGS sequence"/>
</dbReference>
<accession>A0A7K1SKR9</accession>
<organism evidence="1 2">
    <name type="scientific">Spirosoma arboris</name>
    <dbReference type="NCBI Taxonomy" id="2682092"/>
    <lineage>
        <taxon>Bacteria</taxon>
        <taxon>Pseudomonadati</taxon>
        <taxon>Bacteroidota</taxon>
        <taxon>Cytophagia</taxon>
        <taxon>Cytophagales</taxon>
        <taxon>Cytophagaceae</taxon>
        <taxon>Spirosoma</taxon>
    </lineage>
</organism>
<dbReference type="EMBL" id="WPIN01000015">
    <property type="protein sequence ID" value="MVM34412.1"/>
    <property type="molecule type" value="Genomic_DNA"/>
</dbReference>
<proteinExistence type="predicted"/>
<reference evidence="1 2" key="1">
    <citation type="submission" date="2019-12" db="EMBL/GenBank/DDBJ databases">
        <title>Spirosoma sp. HMF4905 genome sequencing and assembly.</title>
        <authorList>
            <person name="Kang H."/>
            <person name="Cha I."/>
            <person name="Kim H."/>
            <person name="Joh K."/>
        </authorList>
    </citation>
    <scope>NUCLEOTIDE SEQUENCE [LARGE SCALE GENOMIC DNA]</scope>
    <source>
        <strain evidence="1 2">HMF4905</strain>
    </source>
</reference>
<protein>
    <submittedName>
        <fullName evidence="1">Uncharacterized protein</fullName>
    </submittedName>
</protein>
<comment type="caution">
    <text evidence="1">The sequence shown here is derived from an EMBL/GenBank/DDBJ whole genome shotgun (WGS) entry which is preliminary data.</text>
</comment>
<sequence>MRSSDILFAHCTHEDGGSDLFKRMKEKNPEFWKRGDDLEHDDNNVFTPDWCPIEKLSNQQKQPNL</sequence>
<name>A0A7K1SKR9_9BACT</name>
<evidence type="ECO:0000313" key="2">
    <source>
        <dbReference type="Proteomes" id="UP000436006"/>
    </source>
</evidence>
<keyword evidence="2" id="KW-1185">Reference proteome</keyword>
<dbReference type="AlphaFoldDB" id="A0A7K1SKR9"/>
<evidence type="ECO:0000313" key="1">
    <source>
        <dbReference type="EMBL" id="MVM34412.1"/>
    </source>
</evidence>
<gene>
    <name evidence="1" type="ORF">GO755_30550</name>
</gene>